<dbReference type="Gene3D" id="1.20.5.780">
    <property type="entry name" value="Single helix bin"/>
    <property type="match status" value="1"/>
</dbReference>
<comment type="caution">
    <text evidence="2">The sequence shown here is derived from an EMBL/GenBank/DDBJ whole genome shotgun (WGS) entry which is preliminary data.</text>
</comment>
<dbReference type="PATRIC" id="fig|742823.3.peg.2176"/>
<dbReference type="AlphaFoldDB" id="K1JF68"/>
<protein>
    <recommendedName>
        <fullName evidence="4">DUF1778 domain-containing protein</fullName>
    </recommendedName>
</protein>
<organism evidence="2 3">
    <name type="scientific">Sutterella wadsworthensis 2_1_59BFAA</name>
    <dbReference type="NCBI Taxonomy" id="742823"/>
    <lineage>
        <taxon>Bacteria</taxon>
        <taxon>Pseudomonadati</taxon>
        <taxon>Pseudomonadota</taxon>
        <taxon>Betaproteobacteria</taxon>
        <taxon>Burkholderiales</taxon>
        <taxon>Sutterellaceae</taxon>
        <taxon>Sutterella</taxon>
    </lineage>
</organism>
<gene>
    <name evidence="2" type="ORF">HMPREF9465_02165</name>
</gene>
<evidence type="ECO:0000313" key="2">
    <source>
        <dbReference type="EMBL" id="EKB30230.1"/>
    </source>
</evidence>
<evidence type="ECO:0000256" key="1">
    <source>
        <dbReference type="SAM" id="MobiDB-lite"/>
    </source>
</evidence>
<dbReference type="RefSeq" id="WP_005437009.1">
    <property type="nucleotide sequence ID" value="NZ_JH815521.1"/>
</dbReference>
<sequence length="159" mass="17293">MSDNDKNRIKIKLPAVSYDIVKLAATLTGTSVKSFAAQAVINAALHVTAEIENRSLGSNIEADIHLTEEEAQALLALVESLDTHDGKDEDVEEATAEDFEEEEPAECECDCEVECKCDCDCKCEDDAECKCEESEKAEEPAAEAAPAAQPKARHGRNHR</sequence>
<dbReference type="HOGENOM" id="CLU_1659838_0_0_4"/>
<reference evidence="2 3" key="1">
    <citation type="submission" date="2012-05" db="EMBL/GenBank/DDBJ databases">
        <title>The Genome Sequence of Sutterella wadsworthensis 2_1_59BFAA.</title>
        <authorList>
            <consortium name="The Broad Institute Genome Sequencing Platform"/>
            <person name="Earl A."/>
            <person name="Ward D."/>
            <person name="Feldgarden M."/>
            <person name="Gevers D."/>
            <person name="Daigneault M."/>
            <person name="Strauss J."/>
            <person name="Allen-Vercoe E."/>
            <person name="Walker B."/>
            <person name="Young S.K."/>
            <person name="Zeng Q."/>
            <person name="Gargeya S."/>
            <person name="Fitzgerald M."/>
            <person name="Haas B."/>
            <person name="Abouelleil A."/>
            <person name="Alvarado L."/>
            <person name="Arachchi H.M."/>
            <person name="Berlin A.M."/>
            <person name="Chapman S.B."/>
            <person name="Goldberg J."/>
            <person name="Griggs A."/>
            <person name="Gujja S."/>
            <person name="Hansen M."/>
            <person name="Howarth C."/>
            <person name="Imamovic A."/>
            <person name="Larimer J."/>
            <person name="McCowen C."/>
            <person name="Montmayeur A."/>
            <person name="Murphy C."/>
            <person name="Neiman D."/>
            <person name="Pearson M."/>
            <person name="Priest M."/>
            <person name="Roberts A."/>
            <person name="Saif S."/>
            <person name="Shea T."/>
            <person name="Sisk P."/>
            <person name="Sykes S."/>
            <person name="Wortman J."/>
            <person name="Nusbaum C."/>
            <person name="Birren B."/>
        </authorList>
    </citation>
    <scope>NUCLEOTIDE SEQUENCE [LARGE SCALE GENOMIC DNA]</scope>
    <source>
        <strain evidence="2 3">2_1_59BFAA</strain>
    </source>
</reference>
<evidence type="ECO:0000313" key="3">
    <source>
        <dbReference type="Proteomes" id="UP000005835"/>
    </source>
</evidence>
<name>K1JF68_9BURK</name>
<feature type="region of interest" description="Disordered" evidence="1">
    <location>
        <begin position="134"/>
        <end position="159"/>
    </location>
</feature>
<dbReference type="Proteomes" id="UP000005835">
    <property type="component" value="Unassembled WGS sequence"/>
</dbReference>
<dbReference type="EMBL" id="ADMG01000049">
    <property type="protein sequence ID" value="EKB30230.1"/>
    <property type="molecule type" value="Genomic_DNA"/>
</dbReference>
<evidence type="ECO:0008006" key="4">
    <source>
        <dbReference type="Google" id="ProtNLM"/>
    </source>
</evidence>
<accession>K1JF68</accession>
<proteinExistence type="predicted"/>
<keyword evidence="3" id="KW-1185">Reference proteome</keyword>
<dbReference type="STRING" id="742823.HMPREF9465_02165"/>